<dbReference type="Pfam" id="PF01697">
    <property type="entry name" value="Glyco_transf_92"/>
    <property type="match status" value="2"/>
</dbReference>
<protein>
    <recommendedName>
        <fullName evidence="8">Glycosyltransferase family 92 protein</fullName>
        <ecNumber evidence="8">2.4.1.-</ecNumber>
    </recommendedName>
</protein>
<keyword evidence="6 8" id="KW-1133">Transmembrane helix</keyword>
<evidence type="ECO:0000256" key="1">
    <source>
        <dbReference type="ARBA" id="ARBA00004167"/>
    </source>
</evidence>
<evidence type="ECO:0000256" key="4">
    <source>
        <dbReference type="ARBA" id="ARBA00022679"/>
    </source>
</evidence>
<dbReference type="EMBL" id="VIIS01001709">
    <property type="protein sequence ID" value="KAF0294021.1"/>
    <property type="molecule type" value="Genomic_DNA"/>
</dbReference>
<keyword evidence="10" id="KW-1185">Reference proteome</keyword>
<dbReference type="PANTHER" id="PTHR21461">
    <property type="entry name" value="GLYCOSYLTRANSFERASE FAMILY 92 PROTEIN"/>
    <property type="match status" value="1"/>
</dbReference>
<sequence length="456" mass="52545">MRIHLRKKLLLACILTGIFVFKVTVFIYGNSQDEPQFITPPAILVSGGRSRVHAVKVEPAPSPERLSRGAVLAARALPSGQLPADEAVRPYLGLRSTWKNVTYSVGKFFIFSAYFDRRLDKKFVRIIATGRLRLPRTIRALQCVLHYSDGSKETVTAEHKVIRENWGLAYTARFVLCNTDRLPLRVSLVEKLNDPNPATVAVSDLDPSVERLGDFAVCVKPFHYQFNRAVWLVEFIEFHRLLGVNHFVFYNHTVGADVQRVLRFYESRGVATVIQWEMQLRSQKEIRTENMFAALNDCVYRSMYRYRYALLVDNCFFYLYWENDTAVAEQLQLSPAGERRFPYLITLFKTRRMREPFRFFSRSKYFVAPERAVEVGNHQVWQHVPGFKAMSVGEHYGLVHHYRICEMGGFECKKKPSVIDRTTHKYLRQLTGQVLTLCAAIFGDSCPEAPPLGSPW</sequence>
<accession>A0A6A4VX95</accession>
<evidence type="ECO:0000256" key="6">
    <source>
        <dbReference type="ARBA" id="ARBA00022989"/>
    </source>
</evidence>
<name>A0A6A4VX95_AMPAM</name>
<dbReference type="EC" id="2.4.1.-" evidence="8"/>
<evidence type="ECO:0000256" key="3">
    <source>
        <dbReference type="ARBA" id="ARBA00022676"/>
    </source>
</evidence>
<reference evidence="9 10" key="1">
    <citation type="submission" date="2019-07" db="EMBL/GenBank/DDBJ databases">
        <title>Draft genome assembly of a fouling barnacle, Amphibalanus amphitrite (Darwin, 1854): The first reference genome for Thecostraca.</title>
        <authorList>
            <person name="Kim W."/>
        </authorList>
    </citation>
    <scope>NUCLEOTIDE SEQUENCE [LARGE SCALE GENOMIC DNA]</scope>
    <source>
        <strain evidence="9">SNU_AA5</strain>
        <tissue evidence="9">Soma without cirri and trophi</tissue>
    </source>
</reference>
<dbReference type="PANTHER" id="PTHR21461:SF40">
    <property type="entry name" value="GLYCOSYLTRANSFERASE FAMILY 92 PROTEIN"/>
    <property type="match status" value="1"/>
</dbReference>
<gene>
    <name evidence="9" type="ORF">FJT64_000788</name>
</gene>
<keyword evidence="7 8" id="KW-0472">Membrane</keyword>
<keyword evidence="5 8" id="KW-0812">Transmembrane</keyword>
<comment type="similarity">
    <text evidence="2 8">Belongs to the glycosyltransferase 92 family.</text>
</comment>
<evidence type="ECO:0000256" key="5">
    <source>
        <dbReference type="ARBA" id="ARBA00022692"/>
    </source>
</evidence>
<feature type="transmembrane region" description="Helical" evidence="8">
    <location>
        <begin position="9"/>
        <end position="29"/>
    </location>
</feature>
<dbReference type="OrthoDB" id="2526284at2759"/>
<dbReference type="GO" id="GO:0005737">
    <property type="term" value="C:cytoplasm"/>
    <property type="evidence" value="ECO:0007669"/>
    <property type="project" value="TreeGrafter"/>
</dbReference>
<keyword evidence="3 8" id="KW-0328">Glycosyltransferase</keyword>
<keyword evidence="4 8" id="KW-0808">Transferase</keyword>
<dbReference type="AlphaFoldDB" id="A0A6A4VX95"/>
<dbReference type="Proteomes" id="UP000440578">
    <property type="component" value="Unassembled WGS sequence"/>
</dbReference>
<dbReference type="GO" id="GO:0016757">
    <property type="term" value="F:glycosyltransferase activity"/>
    <property type="evidence" value="ECO:0007669"/>
    <property type="project" value="UniProtKB-UniRule"/>
</dbReference>
<dbReference type="InterPro" id="IPR008166">
    <property type="entry name" value="Glyco_transf_92"/>
</dbReference>
<evidence type="ECO:0000256" key="7">
    <source>
        <dbReference type="ARBA" id="ARBA00023136"/>
    </source>
</evidence>
<organism evidence="9 10">
    <name type="scientific">Amphibalanus amphitrite</name>
    <name type="common">Striped barnacle</name>
    <name type="synonym">Balanus amphitrite</name>
    <dbReference type="NCBI Taxonomy" id="1232801"/>
    <lineage>
        <taxon>Eukaryota</taxon>
        <taxon>Metazoa</taxon>
        <taxon>Ecdysozoa</taxon>
        <taxon>Arthropoda</taxon>
        <taxon>Crustacea</taxon>
        <taxon>Multicrustacea</taxon>
        <taxon>Cirripedia</taxon>
        <taxon>Thoracica</taxon>
        <taxon>Thoracicalcarea</taxon>
        <taxon>Balanomorpha</taxon>
        <taxon>Balanoidea</taxon>
        <taxon>Balanidae</taxon>
        <taxon>Amphibalaninae</taxon>
        <taxon>Amphibalanus</taxon>
    </lineage>
</organism>
<evidence type="ECO:0000313" key="10">
    <source>
        <dbReference type="Proteomes" id="UP000440578"/>
    </source>
</evidence>
<dbReference type="GO" id="GO:0016020">
    <property type="term" value="C:membrane"/>
    <property type="evidence" value="ECO:0007669"/>
    <property type="project" value="UniProtKB-SubCell"/>
</dbReference>
<comment type="subcellular location">
    <subcellularLocation>
        <location evidence="1">Membrane</location>
        <topology evidence="1">Single-pass membrane protein</topology>
    </subcellularLocation>
</comment>
<evidence type="ECO:0000256" key="8">
    <source>
        <dbReference type="RuleBase" id="RU366017"/>
    </source>
</evidence>
<evidence type="ECO:0000256" key="2">
    <source>
        <dbReference type="ARBA" id="ARBA00007647"/>
    </source>
</evidence>
<proteinExistence type="inferred from homology"/>
<comment type="caution">
    <text evidence="9">The sequence shown here is derived from an EMBL/GenBank/DDBJ whole genome shotgun (WGS) entry which is preliminary data.</text>
</comment>
<evidence type="ECO:0000313" key="9">
    <source>
        <dbReference type="EMBL" id="KAF0294021.1"/>
    </source>
</evidence>